<accession>A0ABU9CCH8</accession>
<proteinExistence type="predicted"/>
<organism evidence="2 3">
    <name type="scientific">Pseudaquabacterium inlustre</name>
    <dbReference type="NCBI Taxonomy" id="2984192"/>
    <lineage>
        <taxon>Bacteria</taxon>
        <taxon>Pseudomonadati</taxon>
        <taxon>Pseudomonadota</taxon>
        <taxon>Betaproteobacteria</taxon>
        <taxon>Burkholderiales</taxon>
        <taxon>Sphaerotilaceae</taxon>
        <taxon>Pseudaquabacterium</taxon>
    </lineage>
</organism>
<gene>
    <name evidence="2" type="ORF">AACH10_01490</name>
</gene>
<keyword evidence="3" id="KW-1185">Reference proteome</keyword>
<dbReference type="InterPro" id="IPR048354">
    <property type="entry name" value="TOD1_MUCI70_glycTrfase_dom"/>
</dbReference>
<dbReference type="EMBL" id="JBBUTH010000001">
    <property type="protein sequence ID" value="MEK8048905.1"/>
    <property type="molecule type" value="Genomic_DNA"/>
</dbReference>
<reference evidence="2 3" key="1">
    <citation type="submission" date="2024-04" db="EMBL/GenBank/DDBJ databases">
        <title>Novel species of the genus Ideonella isolated from streams.</title>
        <authorList>
            <person name="Lu H."/>
        </authorList>
    </citation>
    <scope>NUCLEOTIDE SEQUENCE [LARGE SCALE GENOMIC DNA]</scope>
    <source>
        <strain evidence="2 3">DXS22W</strain>
    </source>
</reference>
<name>A0ABU9CCH8_9BURK</name>
<dbReference type="Proteomes" id="UP001365405">
    <property type="component" value="Unassembled WGS sequence"/>
</dbReference>
<sequence>MSVPPSSSQAPAPAGPGTRLVIYTVLIGAKEALNNPLSVLPAGAGSDLVLDFVCLTDNPELRSPVWRCVPIDESHLAPEKASRRAKAMPDAYFPDAAYSLYIDNTVTFKRLPQSADLHTRQVDAEGRAFVFRAFKHSRHTHLHQEAGAIAMLGYDDVATVCRQLDAYAQQGPLAEITPLTTGTVLLRSHQAPVVRHFGRLWWESILAYSKRDQLSLDMARRRAGIEIDYFPGITRDNEFLHWQGSLSPERLRASFDARRYAWQHRDDPEAVANPRRHALAHGRGGEPQYQCRTELLEYLCWQHRASLGAQVSPRRGLAGALEGLMRPWRRDGQRVLVVRLTDVPDALGFSAAELDAASHALVQFFGPGSRTDVLDVGFDDLASAGRVFALPQGGAYPVLIALGVPAAKLQAATQKLARLQPRNAGLFVAVLAGSASLDEARAAEALMADVTGSPTRSSLGPAHHDSLADPVPNALVALAWGAPST</sequence>
<comment type="caution">
    <text evidence="2">The sequence shown here is derived from an EMBL/GenBank/DDBJ whole genome shotgun (WGS) entry which is preliminary data.</text>
</comment>
<evidence type="ECO:0000313" key="3">
    <source>
        <dbReference type="Proteomes" id="UP001365405"/>
    </source>
</evidence>
<feature type="domain" description="TOD1/MUCI70 glycosyltransferase-like" evidence="1">
    <location>
        <begin position="65"/>
        <end position="223"/>
    </location>
</feature>
<evidence type="ECO:0000259" key="1">
    <source>
        <dbReference type="Pfam" id="PF04765"/>
    </source>
</evidence>
<evidence type="ECO:0000313" key="2">
    <source>
        <dbReference type="EMBL" id="MEK8048905.1"/>
    </source>
</evidence>
<dbReference type="Pfam" id="PF04765">
    <property type="entry name" value="TOD1_MUCI70"/>
    <property type="match status" value="1"/>
</dbReference>
<dbReference type="RefSeq" id="WP_341408578.1">
    <property type="nucleotide sequence ID" value="NZ_JBBUTH010000001.1"/>
</dbReference>
<protein>
    <submittedName>
        <fullName evidence="2">Glycosyltransferase domain-containing protein</fullName>
    </submittedName>
</protein>